<feature type="transmembrane region" description="Helical" evidence="6">
    <location>
        <begin position="81"/>
        <end position="103"/>
    </location>
</feature>
<dbReference type="InterPro" id="IPR011701">
    <property type="entry name" value="MFS"/>
</dbReference>
<evidence type="ECO:0000313" key="7">
    <source>
        <dbReference type="EMBL" id="MQY11413.1"/>
    </source>
</evidence>
<dbReference type="GO" id="GO:0022857">
    <property type="term" value="F:transmembrane transporter activity"/>
    <property type="evidence" value="ECO:0007669"/>
    <property type="project" value="InterPro"/>
</dbReference>
<evidence type="ECO:0000256" key="1">
    <source>
        <dbReference type="ARBA" id="ARBA00004651"/>
    </source>
</evidence>
<evidence type="ECO:0000256" key="3">
    <source>
        <dbReference type="ARBA" id="ARBA00022692"/>
    </source>
</evidence>
<sequence length="416" mass="41916">MLRKLAPMNADHARRAERLLVPAAFATALGNNVQIIAGALLMVREERTMLAVGWLFIAVAAPQALLSPLCGRLADRFDRRALWVGCDAVSAGLALALPLWLAAGGATAVGVYGANFALAVVASLFFPASGALIKERVPAGRLRRFNASYEMATQAGMLLSATVGGLALQAFGAVPLLVFNAGTFVVSAVCVAAVGRRTGAPSSGAVAGAAGGGAGVPMVRVILLYATGSVVVTVFNALLPVFVLGDLNRGPGVFGAVDGLASLAFLGATVVYRVVARRNSDLRIAVAGFLVTDVLLVLQGQLGVPGLFALVPVGAFVFGQARIAARGLVLASASEEAAGRAFGLANGLGLAATIGVMLLVATVTDHTDARYGFALLALVGAVCTVGAVLAPTVRGPVAGQAVQIGGAVSSIPSSRK</sequence>
<organism evidence="7 8">
    <name type="scientific">Streptomyces smaragdinus</name>
    <dbReference type="NCBI Taxonomy" id="2585196"/>
    <lineage>
        <taxon>Bacteria</taxon>
        <taxon>Bacillati</taxon>
        <taxon>Actinomycetota</taxon>
        <taxon>Actinomycetes</taxon>
        <taxon>Kitasatosporales</taxon>
        <taxon>Streptomycetaceae</taxon>
        <taxon>Streptomyces</taxon>
    </lineage>
</organism>
<dbReference type="PANTHER" id="PTHR23513">
    <property type="entry name" value="INTEGRAL MEMBRANE EFFLUX PROTEIN-RELATED"/>
    <property type="match status" value="1"/>
</dbReference>
<feature type="transmembrane region" description="Helical" evidence="6">
    <location>
        <begin position="284"/>
        <end position="302"/>
    </location>
</feature>
<name>A0A7K0CDH6_9ACTN</name>
<feature type="transmembrane region" description="Helical" evidence="6">
    <location>
        <begin position="341"/>
        <end position="363"/>
    </location>
</feature>
<comment type="subcellular location">
    <subcellularLocation>
        <location evidence="1">Cell membrane</location>
        <topology evidence="1">Multi-pass membrane protein</topology>
    </subcellularLocation>
</comment>
<feature type="transmembrane region" description="Helical" evidence="6">
    <location>
        <begin position="20"/>
        <end position="43"/>
    </location>
</feature>
<feature type="transmembrane region" description="Helical" evidence="6">
    <location>
        <begin position="222"/>
        <end position="245"/>
    </location>
</feature>
<accession>A0A7K0CDH6</accession>
<feature type="transmembrane region" description="Helical" evidence="6">
    <location>
        <begin position="369"/>
        <end position="390"/>
    </location>
</feature>
<evidence type="ECO:0000313" key="8">
    <source>
        <dbReference type="Proteomes" id="UP000466345"/>
    </source>
</evidence>
<dbReference type="Pfam" id="PF07690">
    <property type="entry name" value="MFS_1"/>
    <property type="match status" value="1"/>
</dbReference>
<feature type="transmembrane region" description="Helical" evidence="6">
    <location>
        <begin position="154"/>
        <end position="171"/>
    </location>
</feature>
<evidence type="ECO:0008006" key="9">
    <source>
        <dbReference type="Google" id="ProtNLM"/>
    </source>
</evidence>
<feature type="transmembrane region" description="Helical" evidence="6">
    <location>
        <begin position="49"/>
        <end position="69"/>
    </location>
</feature>
<feature type="transmembrane region" description="Helical" evidence="6">
    <location>
        <begin position="177"/>
        <end position="195"/>
    </location>
</feature>
<dbReference type="OrthoDB" id="3806756at2"/>
<feature type="transmembrane region" description="Helical" evidence="6">
    <location>
        <begin position="251"/>
        <end position="272"/>
    </location>
</feature>
<dbReference type="InterPro" id="IPR036259">
    <property type="entry name" value="MFS_trans_sf"/>
</dbReference>
<dbReference type="AlphaFoldDB" id="A0A7K0CDH6"/>
<dbReference type="GO" id="GO:0005886">
    <property type="term" value="C:plasma membrane"/>
    <property type="evidence" value="ECO:0007669"/>
    <property type="project" value="UniProtKB-SubCell"/>
</dbReference>
<protein>
    <recommendedName>
        <fullName evidence="9">MFS transporter</fullName>
    </recommendedName>
</protein>
<proteinExistence type="predicted"/>
<evidence type="ECO:0000256" key="5">
    <source>
        <dbReference type="ARBA" id="ARBA00023136"/>
    </source>
</evidence>
<keyword evidence="4 6" id="KW-1133">Transmembrane helix</keyword>
<dbReference type="Gene3D" id="1.20.1250.20">
    <property type="entry name" value="MFS general substrate transporter like domains"/>
    <property type="match status" value="1"/>
</dbReference>
<keyword evidence="5 6" id="KW-0472">Membrane</keyword>
<feature type="transmembrane region" description="Helical" evidence="6">
    <location>
        <begin position="308"/>
        <end position="329"/>
    </location>
</feature>
<comment type="caution">
    <text evidence="7">The sequence shown here is derived from an EMBL/GenBank/DDBJ whole genome shotgun (WGS) entry which is preliminary data.</text>
</comment>
<dbReference type="EMBL" id="WEGJ01000003">
    <property type="protein sequence ID" value="MQY11413.1"/>
    <property type="molecule type" value="Genomic_DNA"/>
</dbReference>
<evidence type="ECO:0000256" key="4">
    <source>
        <dbReference type="ARBA" id="ARBA00022989"/>
    </source>
</evidence>
<keyword evidence="3 6" id="KW-0812">Transmembrane</keyword>
<dbReference type="SUPFAM" id="SSF103473">
    <property type="entry name" value="MFS general substrate transporter"/>
    <property type="match status" value="1"/>
</dbReference>
<gene>
    <name evidence="7" type="ORF">SRB5_15290</name>
</gene>
<reference evidence="7 8" key="1">
    <citation type="submission" date="2019-10" db="EMBL/GenBank/DDBJ databases">
        <title>Streptomyces smaragdinus sp. nov. and Streptomyces fabii sp. nov., isolated from the gut of fungus growing-termite Macrotermes natalensis.</title>
        <authorList>
            <person name="Schwitalla J."/>
            <person name="Benndorf R."/>
            <person name="Martin K."/>
            <person name="De Beer W."/>
            <person name="Kaster A.-K."/>
            <person name="Vollmers J."/>
            <person name="Poulsen M."/>
            <person name="Beemelmanns C."/>
        </authorList>
    </citation>
    <scope>NUCLEOTIDE SEQUENCE [LARGE SCALE GENOMIC DNA]</scope>
    <source>
        <strain evidence="7 8">RB5</strain>
    </source>
</reference>
<evidence type="ECO:0000256" key="6">
    <source>
        <dbReference type="SAM" id="Phobius"/>
    </source>
</evidence>
<evidence type="ECO:0000256" key="2">
    <source>
        <dbReference type="ARBA" id="ARBA00022475"/>
    </source>
</evidence>
<keyword evidence="8" id="KW-1185">Reference proteome</keyword>
<dbReference type="CDD" id="cd06173">
    <property type="entry name" value="MFS_MefA_like"/>
    <property type="match status" value="1"/>
</dbReference>
<dbReference type="Proteomes" id="UP000466345">
    <property type="component" value="Unassembled WGS sequence"/>
</dbReference>
<keyword evidence="2" id="KW-1003">Cell membrane</keyword>
<dbReference type="PANTHER" id="PTHR23513:SF6">
    <property type="entry name" value="MAJOR FACILITATOR SUPERFAMILY ASSOCIATED DOMAIN-CONTAINING PROTEIN"/>
    <property type="match status" value="1"/>
</dbReference>
<feature type="transmembrane region" description="Helical" evidence="6">
    <location>
        <begin position="109"/>
        <end position="133"/>
    </location>
</feature>